<accession>A0A420DZP3</accession>
<sequence length="96" mass="11027">MLTNLSFQTVAKEQIKFLKFPKEEVLCKNQQAKVNRCVDLQRALSLGNLEREKVKIFFMDMDGLKKVETTVWGITDTSVILKESTIIPLERIVKVA</sequence>
<name>A0A420DZP3_9FLAO</name>
<proteinExistence type="predicted"/>
<protein>
    <submittedName>
        <fullName evidence="1">Uncharacterized protein</fullName>
    </submittedName>
</protein>
<dbReference type="Proteomes" id="UP000285780">
    <property type="component" value="Unassembled WGS sequence"/>
</dbReference>
<organism evidence="1 2">
    <name type="scientific">Tenacibaculum lutimaris</name>
    <dbReference type="NCBI Taxonomy" id="285258"/>
    <lineage>
        <taxon>Bacteria</taxon>
        <taxon>Pseudomonadati</taxon>
        <taxon>Bacteroidota</taxon>
        <taxon>Flavobacteriia</taxon>
        <taxon>Flavobacteriales</taxon>
        <taxon>Flavobacteriaceae</taxon>
        <taxon>Tenacibaculum</taxon>
    </lineage>
</organism>
<evidence type="ECO:0000313" key="1">
    <source>
        <dbReference type="EMBL" id="RKF03315.1"/>
    </source>
</evidence>
<keyword evidence="2" id="KW-1185">Reference proteome</keyword>
<comment type="caution">
    <text evidence="1">The sequence shown here is derived from an EMBL/GenBank/DDBJ whole genome shotgun (WGS) entry which is preliminary data.</text>
</comment>
<gene>
    <name evidence="1" type="ORF">C8N26_2307</name>
</gene>
<evidence type="ECO:0000313" key="2">
    <source>
        <dbReference type="Proteomes" id="UP000285780"/>
    </source>
</evidence>
<reference evidence="1 2" key="1">
    <citation type="submission" date="2018-09" db="EMBL/GenBank/DDBJ databases">
        <title>Genomic Encyclopedia of Archaeal and Bacterial Type Strains, Phase II (KMG-II): from individual species to whole genera.</title>
        <authorList>
            <person name="Goeker M."/>
        </authorList>
    </citation>
    <scope>NUCLEOTIDE SEQUENCE [LARGE SCALE GENOMIC DNA]</scope>
    <source>
        <strain evidence="1 2">DSM 16505</strain>
    </source>
</reference>
<dbReference type="RefSeq" id="WP_120187385.1">
    <property type="nucleotide sequence ID" value="NZ_RAQM01000010.1"/>
</dbReference>
<dbReference type="AlphaFoldDB" id="A0A420DZP3"/>
<dbReference type="EMBL" id="RAQM01000010">
    <property type="protein sequence ID" value="RKF03315.1"/>
    <property type="molecule type" value="Genomic_DNA"/>
</dbReference>